<dbReference type="KEGG" id="soa:G3M56_008550"/>
<proteinExistence type="inferred from homology"/>
<evidence type="ECO:0000256" key="3">
    <source>
        <dbReference type="ARBA" id="ARBA00022475"/>
    </source>
</evidence>
<dbReference type="EMBL" id="CP066776">
    <property type="protein sequence ID" value="QQL43944.1"/>
    <property type="molecule type" value="Genomic_DNA"/>
</dbReference>
<dbReference type="GO" id="GO:0015031">
    <property type="term" value="P:protein transport"/>
    <property type="evidence" value="ECO:0007669"/>
    <property type="project" value="UniProtKB-KW"/>
</dbReference>
<dbReference type="GO" id="GO:0005886">
    <property type="term" value="C:plasma membrane"/>
    <property type="evidence" value="ECO:0007669"/>
    <property type="project" value="UniProtKB-SubCell"/>
</dbReference>
<keyword evidence="4 7" id="KW-0812">Transmembrane</keyword>
<accession>A0A6B3L7D3</accession>
<evidence type="ECO:0000256" key="7">
    <source>
        <dbReference type="RuleBase" id="RU003879"/>
    </source>
</evidence>
<dbReference type="GO" id="GO:0022857">
    <property type="term" value="F:transmembrane transporter activity"/>
    <property type="evidence" value="ECO:0007669"/>
    <property type="project" value="InterPro"/>
</dbReference>
<keyword evidence="7" id="KW-0813">Transport</keyword>
<dbReference type="RefSeq" id="WP_164363541.1">
    <property type="nucleotide sequence ID" value="NZ_CP066776.1"/>
</dbReference>
<evidence type="ECO:0000256" key="4">
    <source>
        <dbReference type="ARBA" id="ARBA00022692"/>
    </source>
</evidence>
<evidence type="ECO:0000256" key="6">
    <source>
        <dbReference type="ARBA" id="ARBA00023136"/>
    </source>
</evidence>
<evidence type="ECO:0000256" key="2">
    <source>
        <dbReference type="ARBA" id="ARBA00005811"/>
    </source>
</evidence>
<evidence type="ECO:0000256" key="5">
    <source>
        <dbReference type="ARBA" id="ARBA00022989"/>
    </source>
</evidence>
<keyword evidence="5" id="KW-1133">Transmembrane helix</keyword>
<evidence type="ECO:0000313" key="8">
    <source>
        <dbReference type="EMBL" id="QQL43944.1"/>
    </source>
</evidence>
<keyword evidence="9" id="KW-1185">Reference proteome</keyword>
<dbReference type="PANTHER" id="PTHR30558:SF3">
    <property type="entry name" value="BIOPOLYMER TRANSPORT PROTEIN EXBD-RELATED"/>
    <property type="match status" value="1"/>
</dbReference>
<comment type="subcellular location">
    <subcellularLocation>
        <location evidence="1">Cell membrane</location>
        <topology evidence="1">Single-pass membrane protein</topology>
    </subcellularLocation>
    <subcellularLocation>
        <location evidence="7">Cell membrane</location>
        <topology evidence="7">Single-pass type II membrane protein</topology>
    </subcellularLocation>
</comment>
<protein>
    <submittedName>
        <fullName evidence="8">Biopolymer transporter ExbD</fullName>
    </submittedName>
</protein>
<comment type="similarity">
    <text evidence="2 7">Belongs to the ExbD/TolR family.</text>
</comment>
<evidence type="ECO:0000313" key="9">
    <source>
        <dbReference type="Proteomes" id="UP000475117"/>
    </source>
</evidence>
<dbReference type="InterPro" id="IPR003400">
    <property type="entry name" value="ExbD"/>
</dbReference>
<dbReference type="Proteomes" id="UP000475117">
    <property type="component" value="Chromosome"/>
</dbReference>
<sequence>MASQKLQASASNQLDDMQMDMSPMIDMVFLLLIFFMVASTMITQRKDPDVVVPIAPKGQDVKTAQGRITINVYSDAVMKKKGRNTPYADVNSVELTREGITRLVEKERLANEQVGTKSILYVRGDQAAIVQHVKTVIAAAAKGGVNDVIFSGYSRKVGQ</sequence>
<reference evidence="8 9" key="1">
    <citation type="submission" date="2020-12" db="EMBL/GenBank/DDBJ databases">
        <title>Sulforoseuscoccus oceanibium gen. nov., sp. nov., a representative of the phylum Verrucomicrobia with special cytoplasmic membrane, and proposal of Sulforoseuscoccusaceae fam. nov.</title>
        <authorList>
            <person name="Xi F."/>
        </authorList>
    </citation>
    <scope>NUCLEOTIDE SEQUENCE [LARGE SCALE GENOMIC DNA]</scope>
    <source>
        <strain evidence="8 9">T37</strain>
    </source>
</reference>
<gene>
    <name evidence="8" type="ORF">G3M56_008550</name>
</gene>
<organism evidence="8 9">
    <name type="scientific">Sulfuriroseicoccus oceanibius</name>
    <dbReference type="NCBI Taxonomy" id="2707525"/>
    <lineage>
        <taxon>Bacteria</taxon>
        <taxon>Pseudomonadati</taxon>
        <taxon>Verrucomicrobiota</taxon>
        <taxon>Verrucomicrobiia</taxon>
        <taxon>Verrucomicrobiales</taxon>
        <taxon>Verrucomicrobiaceae</taxon>
        <taxon>Sulfuriroseicoccus</taxon>
    </lineage>
</organism>
<name>A0A6B3L7D3_9BACT</name>
<keyword evidence="7" id="KW-0653">Protein transport</keyword>
<keyword evidence="3" id="KW-1003">Cell membrane</keyword>
<dbReference type="PANTHER" id="PTHR30558">
    <property type="entry name" value="EXBD MEMBRANE COMPONENT OF PMF-DRIVEN MACROMOLECULE IMPORT SYSTEM"/>
    <property type="match status" value="1"/>
</dbReference>
<evidence type="ECO:0000256" key="1">
    <source>
        <dbReference type="ARBA" id="ARBA00004162"/>
    </source>
</evidence>
<dbReference type="AlphaFoldDB" id="A0A6B3L7D3"/>
<dbReference type="Pfam" id="PF02472">
    <property type="entry name" value="ExbD"/>
    <property type="match status" value="1"/>
</dbReference>
<keyword evidence="6" id="KW-0472">Membrane</keyword>